<protein>
    <submittedName>
        <fullName evidence="1">Uncharacterized protein</fullName>
    </submittedName>
</protein>
<name>A0A366H4L2_9BACT</name>
<keyword evidence="2" id="KW-1185">Reference proteome</keyword>
<evidence type="ECO:0000313" key="2">
    <source>
        <dbReference type="Proteomes" id="UP000253426"/>
    </source>
</evidence>
<dbReference type="RefSeq" id="WP_113961729.1">
    <property type="nucleotide sequence ID" value="NZ_QNRR01000015.1"/>
</dbReference>
<comment type="caution">
    <text evidence="1">The sequence shown here is derived from an EMBL/GenBank/DDBJ whole genome shotgun (WGS) entry which is preliminary data.</text>
</comment>
<dbReference type="AlphaFoldDB" id="A0A366H4L2"/>
<sequence length="181" mass="20148">MSRRAKFLLTVVVVALLGVLAVGLSWSWTPADPLRFSVAPDQVSPLPREHLRGIEYQKVEVLVENTSGVEVVFFGAQVSSDRSLYILPGTGWTSGAGSTPQPEERVVPPHGTVRCIMALAPELTYDSLREHQRAIHYQWTTKARRRLQAPSQWVYQHAPGALKEKLSYPIILMTRTHVAAP</sequence>
<evidence type="ECO:0000313" key="1">
    <source>
        <dbReference type="EMBL" id="RBP36954.1"/>
    </source>
</evidence>
<gene>
    <name evidence="1" type="ORF">DES53_11595</name>
</gene>
<dbReference type="Proteomes" id="UP000253426">
    <property type="component" value="Unassembled WGS sequence"/>
</dbReference>
<reference evidence="1 2" key="1">
    <citation type="submission" date="2018-06" db="EMBL/GenBank/DDBJ databases">
        <title>Genomic Encyclopedia of Type Strains, Phase IV (KMG-IV): sequencing the most valuable type-strain genomes for metagenomic binning, comparative biology and taxonomic classification.</title>
        <authorList>
            <person name="Goeker M."/>
        </authorList>
    </citation>
    <scope>NUCLEOTIDE SEQUENCE [LARGE SCALE GENOMIC DNA]</scope>
    <source>
        <strain evidence="1 2">DSM 25532</strain>
    </source>
</reference>
<organism evidence="1 2">
    <name type="scientific">Roseimicrobium gellanilyticum</name>
    <dbReference type="NCBI Taxonomy" id="748857"/>
    <lineage>
        <taxon>Bacteria</taxon>
        <taxon>Pseudomonadati</taxon>
        <taxon>Verrucomicrobiota</taxon>
        <taxon>Verrucomicrobiia</taxon>
        <taxon>Verrucomicrobiales</taxon>
        <taxon>Verrucomicrobiaceae</taxon>
        <taxon>Roseimicrobium</taxon>
    </lineage>
</organism>
<accession>A0A366H4L2</accession>
<proteinExistence type="predicted"/>
<dbReference type="EMBL" id="QNRR01000015">
    <property type="protein sequence ID" value="RBP36954.1"/>
    <property type="molecule type" value="Genomic_DNA"/>
</dbReference>